<name>S3CRB4_OPHP1</name>
<dbReference type="HOGENOM" id="CLU_063299_1_0_1"/>
<accession>S3CRB4</accession>
<sequence>MRATPTWDHNLGPLTTTATLPESCTANYEGYYNTIYRGQTCTSEKTERSRFQDDPSCWPDRSGYAVVEPTNPPLLGWGFYSPGLICPTGFVTACEQTGGGGSNNYFFQFPPASSETAYGCCPSGFVCSMNNDYLGQTCVSIATSTALKRYSCSFGELQPPGTLDVPFVTKVVATTGPSNDHTSKTYSMVTVFAPMIQIVRQKGDESLLPKHKLSAGAIAGIAICVSIVVLSLVAGAVYCFIVARRKGHGTENRKAFSALKAPTEMESLSAFKSRRASNSQSANKSPDVFEAPDEFESPTAIAAEMPAAQASPSPVYAFEKDGTPLRTRSPEGHQDQHYVQQFPGYQAIELQ</sequence>
<dbReference type="eggNOG" id="ENOG502ST51">
    <property type="taxonomic scope" value="Eukaryota"/>
</dbReference>
<dbReference type="STRING" id="1262450.S3CRB4"/>
<keyword evidence="2" id="KW-0812">Transmembrane</keyword>
<evidence type="ECO:0000256" key="1">
    <source>
        <dbReference type="SAM" id="MobiDB-lite"/>
    </source>
</evidence>
<reference evidence="3 4" key="1">
    <citation type="journal article" date="2013" name="BMC Genomics">
        <title>The genome and transcriptome of the pine saprophyte Ophiostoma piceae, and a comparison with the bark beetle-associated pine pathogen Grosmannia clavigera.</title>
        <authorList>
            <person name="Haridas S."/>
            <person name="Wang Y."/>
            <person name="Lim L."/>
            <person name="Massoumi Alamouti S."/>
            <person name="Jackman S."/>
            <person name="Docking R."/>
            <person name="Robertson G."/>
            <person name="Birol I."/>
            <person name="Bohlmann J."/>
            <person name="Breuil C."/>
        </authorList>
    </citation>
    <scope>NUCLEOTIDE SEQUENCE [LARGE SCALE GENOMIC DNA]</scope>
    <source>
        <strain evidence="3 4">UAMH 11346</strain>
    </source>
</reference>
<dbReference type="Proteomes" id="UP000016923">
    <property type="component" value="Unassembled WGS sequence"/>
</dbReference>
<gene>
    <name evidence="3" type="ORF">F503_06924</name>
</gene>
<protein>
    <submittedName>
        <fullName evidence="3">p63 related protein</fullName>
    </submittedName>
</protein>
<dbReference type="VEuPathDB" id="FungiDB:F503_06924"/>
<dbReference type="EMBL" id="KE148147">
    <property type="protein sequence ID" value="EPE09148.1"/>
    <property type="molecule type" value="Genomic_DNA"/>
</dbReference>
<evidence type="ECO:0000256" key="2">
    <source>
        <dbReference type="SAM" id="Phobius"/>
    </source>
</evidence>
<organism evidence="3 4">
    <name type="scientific">Ophiostoma piceae (strain UAMH 11346)</name>
    <name type="common">Sap stain fungus</name>
    <dbReference type="NCBI Taxonomy" id="1262450"/>
    <lineage>
        <taxon>Eukaryota</taxon>
        <taxon>Fungi</taxon>
        <taxon>Dikarya</taxon>
        <taxon>Ascomycota</taxon>
        <taxon>Pezizomycotina</taxon>
        <taxon>Sordariomycetes</taxon>
        <taxon>Sordariomycetidae</taxon>
        <taxon>Ophiostomatales</taxon>
        <taxon>Ophiostomataceae</taxon>
        <taxon>Ophiostoma</taxon>
    </lineage>
</organism>
<feature type="region of interest" description="Disordered" evidence="1">
    <location>
        <begin position="301"/>
        <end position="335"/>
    </location>
</feature>
<feature type="compositionally biased region" description="Basic and acidic residues" evidence="1">
    <location>
        <begin position="318"/>
        <end position="335"/>
    </location>
</feature>
<dbReference type="AlphaFoldDB" id="S3CRB4"/>
<keyword evidence="2" id="KW-1133">Transmembrane helix</keyword>
<keyword evidence="2" id="KW-0472">Membrane</keyword>
<feature type="transmembrane region" description="Helical" evidence="2">
    <location>
        <begin position="217"/>
        <end position="243"/>
    </location>
</feature>
<dbReference type="OrthoDB" id="5429716at2759"/>
<evidence type="ECO:0000313" key="3">
    <source>
        <dbReference type="EMBL" id="EPE09148.1"/>
    </source>
</evidence>
<proteinExistence type="predicted"/>
<evidence type="ECO:0000313" key="4">
    <source>
        <dbReference type="Proteomes" id="UP000016923"/>
    </source>
</evidence>
<keyword evidence="4" id="KW-1185">Reference proteome</keyword>